<protein>
    <submittedName>
        <fullName evidence="7">Radical SAM protein</fullName>
    </submittedName>
</protein>
<dbReference type="Pfam" id="PF04055">
    <property type="entry name" value="Radical_SAM"/>
    <property type="match status" value="1"/>
</dbReference>
<comment type="cofactor">
    <cofactor evidence="1">
        <name>[4Fe-4S] cluster</name>
        <dbReference type="ChEBI" id="CHEBI:49883"/>
    </cofactor>
</comment>
<dbReference type="GO" id="GO:0003824">
    <property type="term" value="F:catalytic activity"/>
    <property type="evidence" value="ECO:0007669"/>
    <property type="project" value="InterPro"/>
</dbReference>
<dbReference type="PANTHER" id="PTHR11228:SF7">
    <property type="entry name" value="PQQA PEPTIDE CYCLASE"/>
    <property type="match status" value="1"/>
</dbReference>
<dbReference type="InterPro" id="IPR050377">
    <property type="entry name" value="Radical_SAM_PqqE_MftC-like"/>
</dbReference>
<sequence length="321" mass="36278">MRHPVKAVHFQLTGRCNLACSFCGQNKGMLGTGREELPVGFWLRCAEETEPDAPVTFWGGEPLLYPGFEELAERLSASRHPLEIVTNGTLAGRHAETLCRRFRRIFISVDGPRELHDAVRGKGVFDRVRASLEKLRERRGRLVFLTTVSDANVERMAELPELLAPLGPDEIILQQLMYLTGAEIAAYRNYSRTHFGCDYPELEAWRRDDDAAYLARLKEQTALVRQRRHPVKVTVTGHRYPSLPADTPPCQAPGCRLHIRHDGEVGFCTDYFGFSIGNAQRHPLPELIEGERAGLWRKAIQDKALPVCDHCAWRLQVPYGG</sequence>
<dbReference type="CDD" id="cd01335">
    <property type="entry name" value="Radical_SAM"/>
    <property type="match status" value="1"/>
</dbReference>
<dbReference type="RefSeq" id="WP_154418432.1">
    <property type="nucleotide sequence ID" value="NZ_VUNS01000010.1"/>
</dbReference>
<evidence type="ECO:0000313" key="7">
    <source>
        <dbReference type="EMBL" id="MST97516.1"/>
    </source>
</evidence>
<evidence type="ECO:0000256" key="5">
    <source>
        <dbReference type="ARBA" id="ARBA00023014"/>
    </source>
</evidence>
<keyword evidence="5" id="KW-0411">Iron-sulfur</keyword>
<dbReference type="Pfam" id="PF13186">
    <property type="entry name" value="SPASM"/>
    <property type="match status" value="1"/>
</dbReference>
<dbReference type="PANTHER" id="PTHR11228">
    <property type="entry name" value="RADICAL SAM DOMAIN PROTEIN"/>
    <property type="match status" value="1"/>
</dbReference>
<dbReference type="Proteomes" id="UP000435649">
    <property type="component" value="Unassembled WGS sequence"/>
</dbReference>
<dbReference type="InterPro" id="IPR023885">
    <property type="entry name" value="4Fe4S-binding_SPASM_dom"/>
</dbReference>
<dbReference type="SFLD" id="SFLDS00029">
    <property type="entry name" value="Radical_SAM"/>
    <property type="match status" value="1"/>
</dbReference>
<keyword evidence="3" id="KW-0479">Metal-binding</keyword>
<evidence type="ECO:0000313" key="8">
    <source>
        <dbReference type="Proteomes" id="UP000435649"/>
    </source>
</evidence>
<dbReference type="InterPro" id="IPR007197">
    <property type="entry name" value="rSAM"/>
</dbReference>
<dbReference type="PROSITE" id="PS51918">
    <property type="entry name" value="RADICAL_SAM"/>
    <property type="match status" value="1"/>
</dbReference>
<dbReference type="EMBL" id="VUNS01000010">
    <property type="protein sequence ID" value="MST97516.1"/>
    <property type="molecule type" value="Genomic_DNA"/>
</dbReference>
<keyword evidence="8" id="KW-1185">Reference proteome</keyword>
<dbReference type="Gene3D" id="3.20.20.70">
    <property type="entry name" value="Aldolase class I"/>
    <property type="match status" value="1"/>
</dbReference>
<feature type="domain" description="Radical SAM core" evidence="6">
    <location>
        <begin position="2"/>
        <end position="218"/>
    </location>
</feature>
<evidence type="ECO:0000259" key="6">
    <source>
        <dbReference type="PROSITE" id="PS51918"/>
    </source>
</evidence>
<name>A0A844G2C1_9BACT</name>
<dbReference type="GO" id="GO:0046872">
    <property type="term" value="F:metal ion binding"/>
    <property type="evidence" value="ECO:0007669"/>
    <property type="project" value="UniProtKB-KW"/>
</dbReference>
<reference evidence="7 8" key="1">
    <citation type="submission" date="2019-08" db="EMBL/GenBank/DDBJ databases">
        <title>In-depth cultivation of the pig gut microbiome towards novel bacterial diversity and tailored functional studies.</title>
        <authorList>
            <person name="Wylensek D."/>
            <person name="Hitch T.C.A."/>
            <person name="Clavel T."/>
        </authorList>
    </citation>
    <scope>NUCLEOTIDE SEQUENCE [LARGE SCALE GENOMIC DNA]</scope>
    <source>
        <strain evidence="7 8">BBE-744-WT-12</strain>
    </source>
</reference>
<dbReference type="InterPro" id="IPR013785">
    <property type="entry name" value="Aldolase_TIM"/>
</dbReference>
<evidence type="ECO:0000256" key="4">
    <source>
        <dbReference type="ARBA" id="ARBA00023004"/>
    </source>
</evidence>
<gene>
    <name evidence="7" type="ORF">FYJ85_10745</name>
</gene>
<comment type="caution">
    <text evidence="7">The sequence shown here is derived from an EMBL/GenBank/DDBJ whole genome shotgun (WGS) entry which is preliminary data.</text>
</comment>
<organism evidence="7 8">
    <name type="scientific">Victivallis lenta</name>
    <dbReference type="NCBI Taxonomy" id="2606640"/>
    <lineage>
        <taxon>Bacteria</taxon>
        <taxon>Pseudomonadati</taxon>
        <taxon>Lentisphaerota</taxon>
        <taxon>Lentisphaeria</taxon>
        <taxon>Victivallales</taxon>
        <taxon>Victivallaceae</taxon>
        <taxon>Victivallis</taxon>
    </lineage>
</organism>
<dbReference type="GO" id="GO:0051536">
    <property type="term" value="F:iron-sulfur cluster binding"/>
    <property type="evidence" value="ECO:0007669"/>
    <property type="project" value="UniProtKB-KW"/>
</dbReference>
<evidence type="ECO:0000256" key="1">
    <source>
        <dbReference type="ARBA" id="ARBA00001966"/>
    </source>
</evidence>
<evidence type="ECO:0000256" key="2">
    <source>
        <dbReference type="ARBA" id="ARBA00022691"/>
    </source>
</evidence>
<dbReference type="InterPro" id="IPR058240">
    <property type="entry name" value="rSAM_sf"/>
</dbReference>
<dbReference type="SUPFAM" id="SSF102114">
    <property type="entry name" value="Radical SAM enzymes"/>
    <property type="match status" value="1"/>
</dbReference>
<dbReference type="SFLD" id="SFLDG01067">
    <property type="entry name" value="SPASM/twitch_domain_containing"/>
    <property type="match status" value="1"/>
</dbReference>
<evidence type="ECO:0000256" key="3">
    <source>
        <dbReference type="ARBA" id="ARBA00022723"/>
    </source>
</evidence>
<dbReference type="CDD" id="cd21109">
    <property type="entry name" value="SPASM"/>
    <property type="match status" value="1"/>
</dbReference>
<keyword evidence="2" id="KW-0949">S-adenosyl-L-methionine</keyword>
<proteinExistence type="predicted"/>
<accession>A0A844G2C1</accession>
<dbReference type="AlphaFoldDB" id="A0A844G2C1"/>
<keyword evidence="4" id="KW-0408">Iron</keyword>